<feature type="transmembrane region" description="Helical" evidence="2">
    <location>
        <begin position="47"/>
        <end position="69"/>
    </location>
</feature>
<keyword evidence="4" id="KW-1185">Reference proteome</keyword>
<gene>
    <name evidence="3" type="ORF">EYF80_034359</name>
</gene>
<organism evidence="3 4">
    <name type="scientific">Liparis tanakae</name>
    <name type="common">Tanaka's snailfish</name>
    <dbReference type="NCBI Taxonomy" id="230148"/>
    <lineage>
        <taxon>Eukaryota</taxon>
        <taxon>Metazoa</taxon>
        <taxon>Chordata</taxon>
        <taxon>Craniata</taxon>
        <taxon>Vertebrata</taxon>
        <taxon>Euteleostomi</taxon>
        <taxon>Actinopterygii</taxon>
        <taxon>Neopterygii</taxon>
        <taxon>Teleostei</taxon>
        <taxon>Neoteleostei</taxon>
        <taxon>Acanthomorphata</taxon>
        <taxon>Eupercaria</taxon>
        <taxon>Perciformes</taxon>
        <taxon>Cottioidei</taxon>
        <taxon>Cottales</taxon>
        <taxon>Liparidae</taxon>
        <taxon>Liparis</taxon>
    </lineage>
</organism>
<evidence type="ECO:0000313" key="3">
    <source>
        <dbReference type="EMBL" id="TNN55409.1"/>
    </source>
</evidence>
<dbReference type="EMBL" id="SRLO01000456">
    <property type="protein sequence ID" value="TNN55409.1"/>
    <property type="molecule type" value="Genomic_DNA"/>
</dbReference>
<proteinExistence type="predicted"/>
<reference evidence="3 4" key="1">
    <citation type="submission" date="2019-03" db="EMBL/GenBank/DDBJ databases">
        <title>First draft genome of Liparis tanakae, snailfish: a comprehensive survey of snailfish specific genes.</title>
        <authorList>
            <person name="Kim W."/>
            <person name="Song I."/>
            <person name="Jeong J.-H."/>
            <person name="Kim D."/>
            <person name="Kim S."/>
            <person name="Ryu S."/>
            <person name="Song J.Y."/>
            <person name="Lee S.K."/>
        </authorList>
    </citation>
    <scope>NUCLEOTIDE SEQUENCE [LARGE SCALE GENOMIC DNA]</scope>
    <source>
        <tissue evidence="3">Muscle</tissue>
    </source>
</reference>
<keyword evidence="2" id="KW-0812">Transmembrane</keyword>
<feature type="compositionally biased region" description="Basic and acidic residues" evidence="1">
    <location>
        <begin position="1"/>
        <end position="18"/>
    </location>
</feature>
<evidence type="ECO:0000256" key="1">
    <source>
        <dbReference type="SAM" id="MobiDB-lite"/>
    </source>
</evidence>
<dbReference type="AlphaFoldDB" id="A0A4Z2GPY0"/>
<accession>A0A4Z2GPY0</accession>
<evidence type="ECO:0000256" key="2">
    <source>
        <dbReference type="SAM" id="Phobius"/>
    </source>
</evidence>
<keyword evidence="2" id="KW-0472">Membrane</keyword>
<comment type="caution">
    <text evidence="3">The sequence shown here is derived from an EMBL/GenBank/DDBJ whole genome shotgun (WGS) entry which is preliminary data.</text>
</comment>
<keyword evidence="2" id="KW-1133">Transmembrane helix</keyword>
<protein>
    <submittedName>
        <fullName evidence="3">Uncharacterized protein</fullName>
    </submittedName>
</protein>
<dbReference type="Proteomes" id="UP000314294">
    <property type="component" value="Unassembled WGS sequence"/>
</dbReference>
<name>A0A4Z2GPY0_9TELE</name>
<sequence length="365" mass="39581">MERSTRSAHHPELEEERKQQRRLQGSGGSVERDDPSGPVGRCRKRPLAFPSSVTAAAASLAPVAAASFWRKEKRKRFDAPVGAFHLSPLRSAGAHEVESNLSEPLFLVRALTPSIAVTWPCDHSDGLLVCDGATRDACPNRDALLLGDDVHPALSADGLMSAFMSYGMFRLHDEEWTSFVSQDQHSCICVLIKLVCAVSETASLCDPGTGAGARVENELIRGRSIRTAGSVMLRSGNTPDLKDRSAVISKSKEDLHTASSLQNFLVGGREERKLSGKVLGNRACPLRGQVQGETCLPLSRLEAGRKLISWSELMTPYRPRRRTLPPVPPQAAIPSAKADGVFPVAGNTSDTDCLWLRATWLKGNL</sequence>
<feature type="region of interest" description="Disordered" evidence="1">
    <location>
        <begin position="1"/>
        <end position="45"/>
    </location>
</feature>
<evidence type="ECO:0000313" key="4">
    <source>
        <dbReference type="Proteomes" id="UP000314294"/>
    </source>
</evidence>